<gene>
    <name evidence="1" type="ORF">CRV2_00012254</name>
</gene>
<evidence type="ECO:0000313" key="1">
    <source>
        <dbReference type="EMBL" id="CAG9945516.1"/>
    </source>
</evidence>
<name>A0ACA9TX11_BIOOC</name>
<reference evidence="1" key="1">
    <citation type="submission" date="2020-04" db="EMBL/GenBank/DDBJ databases">
        <authorList>
            <person name="Broberg M."/>
        </authorList>
    </citation>
    <scope>NUCLEOTIDE SEQUENCE</scope>
</reference>
<comment type="caution">
    <text evidence="1">The sequence shown here is derived from an EMBL/GenBank/DDBJ whole genome shotgun (WGS) entry which is preliminary data.</text>
</comment>
<reference evidence="1" key="2">
    <citation type="submission" date="2021-10" db="EMBL/GenBank/DDBJ databases">
        <authorList>
            <person name="Piombo E."/>
        </authorList>
    </citation>
    <scope>NUCLEOTIDE SEQUENCE</scope>
</reference>
<keyword evidence="2" id="KW-1185">Reference proteome</keyword>
<proteinExistence type="predicted"/>
<dbReference type="EMBL" id="CADEHS020000009">
    <property type="protein sequence ID" value="CAG9945516.1"/>
    <property type="molecule type" value="Genomic_DNA"/>
</dbReference>
<protein>
    <submittedName>
        <fullName evidence="1">Uncharacterized protein</fullName>
    </submittedName>
</protein>
<accession>A0ACA9TX11</accession>
<evidence type="ECO:0000313" key="2">
    <source>
        <dbReference type="Proteomes" id="UP000836387"/>
    </source>
</evidence>
<sequence length="87" mass="9434">MAQTGWIHAAATWIMGGRSLPSNAHGRFGIRGGPKQVGYIQRQPGSWEGGPYRPTIMDGSGPKNLGDNAMAPLPIRALLFSGQRKWF</sequence>
<organism evidence="1 2">
    <name type="scientific">Clonostachys rosea f. rosea IK726</name>
    <dbReference type="NCBI Taxonomy" id="1349383"/>
    <lineage>
        <taxon>Eukaryota</taxon>
        <taxon>Fungi</taxon>
        <taxon>Dikarya</taxon>
        <taxon>Ascomycota</taxon>
        <taxon>Pezizomycotina</taxon>
        <taxon>Sordariomycetes</taxon>
        <taxon>Hypocreomycetidae</taxon>
        <taxon>Hypocreales</taxon>
        <taxon>Bionectriaceae</taxon>
        <taxon>Clonostachys</taxon>
    </lineage>
</organism>
<dbReference type="Proteomes" id="UP000836387">
    <property type="component" value="Unassembled WGS sequence"/>
</dbReference>